<proteinExistence type="predicted"/>
<gene>
    <name evidence="1" type="ORF">HEB94_000856</name>
</gene>
<accession>A0A927RHZ2</accession>
<sequence length="38" mass="4228">MACLPKGWLAAVSEAKIYRAVAEREDGWWIVTVPELAP</sequence>
<evidence type="ECO:0000313" key="2">
    <source>
        <dbReference type="Proteomes" id="UP000638648"/>
    </source>
</evidence>
<comment type="caution">
    <text evidence="1">The sequence shown here is derived from an EMBL/GenBank/DDBJ whole genome shotgun (WGS) entry which is preliminary data.</text>
</comment>
<keyword evidence="2" id="KW-1185">Reference proteome</keyword>
<evidence type="ECO:0000313" key="1">
    <source>
        <dbReference type="EMBL" id="MBE1604008.1"/>
    </source>
</evidence>
<dbReference type="AlphaFoldDB" id="A0A927RHZ2"/>
<protein>
    <submittedName>
        <fullName evidence="1">Uncharacterized protein</fullName>
    </submittedName>
</protein>
<organism evidence="1 2">
    <name type="scientific">Actinopolymorpha pittospori</name>
    <dbReference type="NCBI Taxonomy" id="648752"/>
    <lineage>
        <taxon>Bacteria</taxon>
        <taxon>Bacillati</taxon>
        <taxon>Actinomycetota</taxon>
        <taxon>Actinomycetes</taxon>
        <taxon>Propionibacteriales</taxon>
        <taxon>Actinopolymorphaceae</taxon>
        <taxon>Actinopolymorpha</taxon>
    </lineage>
</organism>
<dbReference type="Proteomes" id="UP000638648">
    <property type="component" value="Unassembled WGS sequence"/>
</dbReference>
<reference evidence="1" key="1">
    <citation type="submission" date="2020-10" db="EMBL/GenBank/DDBJ databases">
        <title>Sequencing the genomes of 1000 actinobacteria strains.</title>
        <authorList>
            <person name="Klenk H.-P."/>
        </authorList>
    </citation>
    <scope>NUCLEOTIDE SEQUENCE</scope>
    <source>
        <strain evidence="1">DSM 45354</strain>
    </source>
</reference>
<dbReference type="EMBL" id="JADBEM010000001">
    <property type="protein sequence ID" value="MBE1604008.1"/>
    <property type="molecule type" value="Genomic_DNA"/>
</dbReference>
<name>A0A927RHZ2_9ACTN</name>